<keyword evidence="1" id="KW-1185">Reference proteome</keyword>
<organism evidence="1 2">
    <name type="scientific">Angiostrongylus cantonensis</name>
    <name type="common">Rat lungworm</name>
    <dbReference type="NCBI Taxonomy" id="6313"/>
    <lineage>
        <taxon>Eukaryota</taxon>
        <taxon>Metazoa</taxon>
        <taxon>Ecdysozoa</taxon>
        <taxon>Nematoda</taxon>
        <taxon>Chromadorea</taxon>
        <taxon>Rhabditida</taxon>
        <taxon>Rhabditina</taxon>
        <taxon>Rhabditomorpha</taxon>
        <taxon>Strongyloidea</taxon>
        <taxon>Metastrongylidae</taxon>
        <taxon>Angiostrongylus</taxon>
    </lineage>
</organism>
<name>A0A0K0DM22_ANGCA</name>
<dbReference type="WBParaSite" id="ACAC_0001270101-mRNA-1">
    <property type="protein sequence ID" value="ACAC_0001270101-mRNA-1"/>
    <property type="gene ID" value="ACAC_0001270101"/>
</dbReference>
<evidence type="ECO:0000313" key="1">
    <source>
        <dbReference type="Proteomes" id="UP000035642"/>
    </source>
</evidence>
<reference evidence="2" key="2">
    <citation type="submission" date="2017-02" db="UniProtKB">
        <authorList>
            <consortium name="WormBaseParasite"/>
        </authorList>
    </citation>
    <scope>IDENTIFICATION</scope>
</reference>
<evidence type="ECO:0000313" key="2">
    <source>
        <dbReference type="WBParaSite" id="ACAC_0001270101-mRNA-1"/>
    </source>
</evidence>
<dbReference type="AlphaFoldDB" id="A0A0K0DM22"/>
<proteinExistence type="predicted"/>
<accession>A0A0K0DM22</accession>
<reference evidence="1" key="1">
    <citation type="submission" date="2012-09" db="EMBL/GenBank/DDBJ databases">
        <authorList>
            <person name="Martin A.A."/>
        </authorList>
    </citation>
    <scope>NUCLEOTIDE SEQUENCE</scope>
</reference>
<dbReference type="Proteomes" id="UP000035642">
    <property type="component" value="Unassembled WGS sequence"/>
</dbReference>
<protein>
    <submittedName>
        <fullName evidence="2">Secreted protein</fullName>
    </submittedName>
</protein>
<sequence>MLFPASAASTITAAFLSLTSSFIACLLCFASSDVSSRLPAARAIPRWRISSRVSGDRQSLGDFRTLSFHGANVKMFNEPIVFLIDVVDNGIFPTAD</sequence>